<organism evidence="1 2">
    <name type="scientific">Pleurodeles waltl</name>
    <name type="common">Iberian ribbed newt</name>
    <dbReference type="NCBI Taxonomy" id="8319"/>
    <lineage>
        <taxon>Eukaryota</taxon>
        <taxon>Metazoa</taxon>
        <taxon>Chordata</taxon>
        <taxon>Craniata</taxon>
        <taxon>Vertebrata</taxon>
        <taxon>Euteleostomi</taxon>
        <taxon>Amphibia</taxon>
        <taxon>Batrachia</taxon>
        <taxon>Caudata</taxon>
        <taxon>Salamandroidea</taxon>
        <taxon>Salamandridae</taxon>
        <taxon>Pleurodelinae</taxon>
        <taxon>Pleurodeles</taxon>
    </lineage>
</organism>
<accession>A0AAV7WEE1</accession>
<reference evidence="1" key="1">
    <citation type="journal article" date="2022" name="bioRxiv">
        <title>Sequencing and chromosome-scale assembly of the giantPleurodeles waltlgenome.</title>
        <authorList>
            <person name="Brown T."/>
            <person name="Elewa A."/>
            <person name="Iarovenko S."/>
            <person name="Subramanian E."/>
            <person name="Araus A.J."/>
            <person name="Petzold A."/>
            <person name="Susuki M."/>
            <person name="Suzuki K.-i.T."/>
            <person name="Hayashi T."/>
            <person name="Toyoda A."/>
            <person name="Oliveira C."/>
            <person name="Osipova E."/>
            <person name="Leigh N.D."/>
            <person name="Simon A."/>
            <person name="Yun M.H."/>
        </authorList>
    </citation>
    <scope>NUCLEOTIDE SEQUENCE</scope>
    <source>
        <strain evidence="1">20211129_DDA</strain>
        <tissue evidence="1">Liver</tissue>
    </source>
</reference>
<keyword evidence="2" id="KW-1185">Reference proteome</keyword>
<proteinExistence type="predicted"/>
<dbReference type="EMBL" id="JANPWB010000002">
    <property type="protein sequence ID" value="KAJ1210962.1"/>
    <property type="molecule type" value="Genomic_DNA"/>
</dbReference>
<dbReference type="AlphaFoldDB" id="A0AAV7WEE1"/>
<name>A0AAV7WEE1_PLEWA</name>
<sequence>MSTNSERHQRATWLKGCAPPGGADYEGSVLGSHTQREISPLGAGESHVGNQPGGAICQIGYSKLQVSGDDLVLETHHRNNPAQNSSADRRDQVMGPGARCRGIYILEKVGGGSAATPSAVMVINWHKAEATTDQVAAVSRGCPVEHQSSPDL</sequence>
<dbReference type="Proteomes" id="UP001066276">
    <property type="component" value="Chromosome 1_2"/>
</dbReference>
<gene>
    <name evidence="1" type="ORF">NDU88_006324</name>
</gene>
<evidence type="ECO:0000313" key="1">
    <source>
        <dbReference type="EMBL" id="KAJ1210962.1"/>
    </source>
</evidence>
<evidence type="ECO:0000313" key="2">
    <source>
        <dbReference type="Proteomes" id="UP001066276"/>
    </source>
</evidence>
<comment type="caution">
    <text evidence="1">The sequence shown here is derived from an EMBL/GenBank/DDBJ whole genome shotgun (WGS) entry which is preliminary data.</text>
</comment>
<protein>
    <submittedName>
        <fullName evidence="1">Uncharacterized protein</fullName>
    </submittedName>
</protein>